<accession>A0A9P8BRM5</accession>
<name>A0A9P8BRM5_9FUNG</name>
<gene>
    <name evidence="1" type="ORF">KI688_001864</name>
</gene>
<dbReference type="AlphaFoldDB" id="A0A9P8BRM5"/>
<dbReference type="OrthoDB" id="2412257at2759"/>
<proteinExistence type="predicted"/>
<evidence type="ECO:0000313" key="2">
    <source>
        <dbReference type="Proteomes" id="UP000707451"/>
    </source>
</evidence>
<sequence>MVGGVALWVRMQEAHLSKYVRKNGDCESVWRVMRGLKEQKTNEVVEEPYSDILPQELVDRLSAPETGDPALLEELSKLVEDNRVFKEDMLALLNYLASDQCVHGYCNLVASYEA</sequence>
<evidence type="ECO:0000313" key="1">
    <source>
        <dbReference type="EMBL" id="KAG9065575.1"/>
    </source>
</evidence>
<organism evidence="1 2">
    <name type="scientific">Linnemannia hyalina</name>
    <dbReference type="NCBI Taxonomy" id="64524"/>
    <lineage>
        <taxon>Eukaryota</taxon>
        <taxon>Fungi</taxon>
        <taxon>Fungi incertae sedis</taxon>
        <taxon>Mucoromycota</taxon>
        <taxon>Mortierellomycotina</taxon>
        <taxon>Mortierellomycetes</taxon>
        <taxon>Mortierellales</taxon>
        <taxon>Mortierellaceae</taxon>
        <taxon>Linnemannia</taxon>
    </lineage>
</organism>
<protein>
    <submittedName>
        <fullName evidence="1">Uncharacterized protein</fullName>
    </submittedName>
</protein>
<reference evidence="1" key="1">
    <citation type="submission" date="2021-06" db="EMBL/GenBank/DDBJ databases">
        <title>Genome Sequence of Mortierella hyaline Strain SCG-10, a Cold-Adapted, Nitrate-Reducing Fungus Isolated from Soil in Minnesota, USA.</title>
        <authorList>
            <person name="Aldossari N."/>
        </authorList>
    </citation>
    <scope>NUCLEOTIDE SEQUENCE</scope>
    <source>
        <strain evidence="1">SCG-10</strain>
    </source>
</reference>
<dbReference type="EMBL" id="JAHRHY010000011">
    <property type="protein sequence ID" value="KAG9065575.1"/>
    <property type="molecule type" value="Genomic_DNA"/>
</dbReference>
<comment type="caution">
    <text evidence="1">The sequence shown here is derived from an EMBL/GenBank/DDBJ whole genome shotgun (WGS) entry which is preliminary data.</text>
</comment>
<keyword evidence="2" id="KW-1185">Reference proteome</keyword>
<dbReference type="Proteomes" id="UP000707451">
    <property type="component" value="Unassembled WGS sequence"/>
</dbReference>